<dbReference type="Gene3D" id="3.40.250.10">
    <property type="entry name" value="Rhodanese-like domain"/>
    <property type="match status" value="1"/>
</dbReference>
<dbReference type="eggNOG" id="ENOG502T0JZ">
    <property type="taxonomic scope" value="Eukaryota"/>
</dbReference>
<accession>Q2H8W7</accession>
<feature type="region of interest" description="Disordered" evidence="1">
    <location>
        <begin position="434"/>
        <end position="455"/>
    </location>
</feature>
<dbReference type="PROSITE" id="PS50206">
    <property type="entry name" value="RHODANESE_3"/>
    <property type="match status" value="1"/>
</dbReference>
<feature type="compositionally biased region" description="Low complexity" evidence="1">
    <location>
        <begin position="22"/>
        <end position="33"/>
    </location>
</feature>
<dbReference type="HOGENOM" id="CLU_012330_0_0_1"/>
<dbReference type="Pfam" id="PF00581">
    <property type="entry name" value="Rhodanese"/>
    <property type="match status" value="1"/>
</dbReference>
<dbReference type="InterPro" id="IPR001763">
    <property type="entry name" value="Rhodanese-like_dom"/>
</dbReference>
<feature type="region of interest" description="Disordered" evidence="1">
    <location>
        <begin position="785"/>
        <end position="811"/>
    </location>
</feature>
<feature type="domain" description="Rhodanese" evidence="2">
    <location>
        <begin position="577"/>
        <end position="691"/>
    </location>
</feature>
<feature type="compositionally biased region" description="Basic and acidic residues" evidence="1">
    <location>
        <begin position="935"/>
        <end position="946"/>
    </location>
</feature>
<feature type="region of interest" description="Disordered" evidence="1">
    <location>
        <begin position="844"/>
        <end position="863"/>
    </location>
</feature>
<dbReference type="VEuPathDB" id="FungiDB:CHGG_03337"/>
<feature type="compositionally biased region" description="Basic and acidic residues" evidence="1">
    <location>
        <begin position="916"/>
        <end position="927"/>
    </location>
</feature>
<gene>
    <name evidence="3" type="ORF">CHGG_03337</name>
</gene>
<feature type="region of interest" description="Disordered" evidence="1">
    <location>
        <begin position="528"/>
        <end position="548"/>
    </location>
</feature>
<dbReference type="EMBL" id="CH408030">
    <property type="protein sequence ID" value="EAQ91402.1"/>
    <property type="molecule type" value="Genomic_DNA"/>
</dbReference>
<evidence type="ECO:0000259" key="2">
    <source>
        <dbReference type="PROSITE" id="PS50206"/>
    </source>
</evidence>
<dbReference type="STRING" id="306901.Q2H8W7"/>
<evidence type="ECO:0000313" key="4">
    <source>
        <dbReference type="Proteomes" id="UP000001056"/>
    </source>
</evidence>
<evidence type="ECO:0000313" key="3">
    <source>
        <dbReference type="EMBL" id="EAQ91402.1"/>
    </source>
</evidence>
<dbReference type="AlphaFoldDB" id="Q2H8W7"/>
<keyword evidence="4" id="KW-1185">Reference proteome</keyword>
<sequence>MDDQPSFMTLRTRRPANDEHSMSSSADSAYGSATEGSPPATHDISRVSYHVKHIESFAQALQHSATRAFPNRGRSAQRYTKVQALLLHWKSDDLFVLPELEDLEKCFRDHYNFSTDIFSIPSENSHLELMLKIGDLVKQHESDDTLFVVYYGGHARIDESRQSTWCANRRPGSPWLQWSAIQTLLERSVSDVMILLDCCAGAASATFPTGKSITETISASSWDAIAPDPGRYSFTNALIEVLEEWRQRTFSAAMLHAEILARLKHPRPILINGKHFEARSTPVHFMMTSNHRAPSIELCRLVPRKQMPPSPPNELAYWDRPSHPRMIEGRNPVEQYPLAIPDFGIPATSEPNEDEPHVLISLALEDDQRLDLNDWETWLAAFPSIAKYVKVQGVFKSHSTMLLLSLPVMVWDFLPDDPACSFVAFIRSNNLIRNQQPTREPEPTPAPVPDHVPVSDMGRDDAESYLSGTTYGPTESLNIARYTTALSNLHRTQSAVSAPYRESHANLRTLPQDEAPAGFENAFEWSSYDEPSSRLRPQPSPNSLGGSLRNDYFLKDPEPSVSVVEHLASNLSVETSDIHGVLLVDLRSSTDFERSHIHHAINLRAPLSFVENTSLEMIEDTFMDDQSRRNFSKWSQFKCIVFYDRVVEFDWECPVADALYTKLRRKGWQGQCFILKGHYREFSASFDKYISGAKMTSEAKDYLDSLRQQSSPTEEEASKRDQAYHEWLNTFASQQRTPTADLIPTRKFERRRTVEQHQKELEMEFEARFPALYKKAQAMRPVAAFGDTPSPPPGSPPPPFHSGTRRSQSFKDVDWAGSAKYDDDDFDLRKGPLVGPLMSGLDKMREAGNLPRSNSGNSFRSYHDDYPMKGKLDYLGDDYDQDYDEIDPKSEELGNDPGFQKAGAPTGTETGAGTQVKHERGGEDTLKKVTKKRPQIWERLRSGGTK</sequence>
<dbReference type="OrthoDB" id="4760831at2759"/>
<dbReference type="InParanoid" id="Q2H8W7"/>
<feature type="compositionally biased region" description="Low complexity" evidence="1">
    <location>
        <begin position="902"/>
        <end position="914"/>
    </location>
</feature>
<evidence type="ECO:0000256" key="1">
    <source>
        <dbReference type="SAM" id="MobiDB-lite"/>
    </source>
</evidence>
<reference evidence="4" key="1">
    <citation type="journal article" date="2015" name="Genome Announc.">
        <title>Draft genome sequence of the cellulolytic fungus Chaetomium globosum.</title>
        <authorList>
            <person name="Cuomo C.A."/>
            <person name="Untereiner W.A."/>
            <person name="Ma L.-J."/>
            <person name="Grabherr M."/>
            <person name="Birren B.W."/>
        </authorList>
    </citation>
    <scope>NUCLEOTIDE SEQUENCE [LARGE SCALE GENOMIC DNA]</scope>
    <source>
        <strain evidence="4">ATCC 6205 / CBS 148.51 / DSM 1962 / NBRC 6347 / NRRL 1970</strain>
    </source>
</reference>
<feature type="region of interest" description="Disordered" evidence="1">
    <location>
        <begin position="877"/>
        <end position="946"/>
    </location>
</feature>
<organism evidence="3 4">
    <name type="scientific">Chaetomium globosum (strain ATCC 6205 / CBS 148.51 / DSM 1962 / NBRC 6347 / NRRL 1970)</name>
    <name type="common">Soil fungus</name>
    <dbReference type="NCBI Taxonomy" id="306901"/>
    <lineage>
        <taxon>Eukaryota</taxon>
        <taxon>Fungi</taxon>
        <taxon>Dikarya</taxon>
        <taxon>Ascomycota</taxon>
        <taxon>Pezizomycotina</taxon>
        <taxon>Sordariomycetes</taxon>
        <taxon>Sordariomycetidae</taxon>
        <taxon>Sordariales</taxon>
        <taxon>Chaetomiaceae</taxon>
        <taxon>Chaetomium</taxon>
    </lineage>
</organism>
<dbReference type="OMA" id="GPRMILP"/>
<feature type="compositionally biased region" description="Polar residues" evidence="1">
    <location>
        <begin position="851"/>
        <end position="860"/>
    </location>
</feature>
<dbReference type="InterPro" id="IPR036873">
    <property type="entry name" value="Rhodanese-like_dom_sf"/>
</dbReference>
<feature type="compositionally biased region" description="Pro residues" evidence="1">
    <location>
        <begin position="789"/>
        <end position="800"/>
    </location>
</feature>
<name>Q2H8W7_CHAGB</name>
<dbReference type="RefSeq" id="XP_001229853.1">
    <property type="nucleotide sequence ID" value="XM_001229852.1"/>
</dbReference>
<protein>
    <recommendedName>
        <fullName evidence="2">Rhodanese domain-containing protein</fullName>
    </recommendedName>
</protein>
<dbReference type="Proteomes" id="UP000001056">
    <property type="component" value="Unassembled WGS sequence"/>
</dbReference>
<dbReference type="SUPFAM" id="SSF52821">
    <property type="entry name" value="Rhodanese/Cell cycle control phosphatase"/>
    <property type="match status" value="1"/>
</dbReference>
<dbReference type="GeneID" id="4389492"/>
<proteinExistence type="predicted"/>
<feature type="region of interest" description="Disordered" evidence="1">
    <location>
        <begin position="1"/>
        <end position="42"/>
    </location>
</feature>